<dbReference type="EMBL" id="KZ451953">
    <property type="protein sequence ID" value="PKA58435.1"/>
    <property type="molecule type" value="Genomic_DNA"/>
</dbReference>
<evidence type="ECO:0000313" key="3">
    <source>
        <dbReference type="Proteomes" id="UP000236161"/>
    </source>
</evidence>
<keyword evidence="1" id="KW-0732">Signal</keyword>
<name>A0A2I0ASA7_9ASPA</name>
<protein>
    <submittedName>
        <fullName evidence="2">Uncharacterized protein</fullName>
    </submittedName>
</protein>
<evidence type="ECO:0000313" key="2">
    <source>
        <dbReference type="EMBL" id="PKA58435.1"/>
    </source>
</evidence>
<evidence type="ECO:0000256" key="1">
    <source>
        <dbReference type="SAM" id="SignalP"/>
    </source>
</evidence>
<dbReference type="PANTHER" id="PTHR35759">
    <property type="entry name" value="BNAA09G03860D PROTEIN"/>
    <property type="match status" value="1"/>
</dbReference>
<proteinExistence type="predicted"/>
<sequence>MSSPSLSLKSAVTFALSFSIALTSASTSLQFLPIFPSKLSLKSFSSAYASSSSSSHCSPSVSEKLAADVLSLLGSKRDASRVLVEEAQGGEKIMGERRRRTQIEEDEMVRWPPVAVMELSRLAVDSSGDPGTIQRSLDPTVLPIPDVEGLKKDKCQLTRTPNGYRFSNKGLNCYMEFLFELIEERAPSVGINVSLSRYDLFHGHLFLAGESGRLGILFHAREYPAYEKNFPYNLGYCQSGSNVIYDDSMSLRNILWLAPLPSNATKAWLASGTLVVLDAHPGGIVYKNLVPDYVKFARTIYEDDFGEVVLDVNYINVANASPGERIFVC</sequence>
<dbReference type="PANTHER" id="PTHR35759:SF1">
    <property type="entry name" value="OS07G0673000 PROTEIN"/>
    <property type="match status" value="1"/>
</dbReference>
<organism evidence="2 3">
    <name type="scientific">Apostasia shenzhenica</name>
    <dbReference type="NCBI Taxonomy" id="1088818"/>
    <lineage>
        <taxon>Eukaryota</taxon>
        <taxon>Viridiplantae</taxon>
        <taxon>Streptophyta</taxon>
        <taxon>Embryophyta</taxon>
        <taxon>Tracheophyta</taxon>
        <taxon>Spermatophyta</taxon>
        <taxon>Magnoliopsida</taxon>
        <taxon>Liliopsida</taxon>
        <taxon>Asparagales</taxon>
        <taxon>Orchidaceae</taxon>
        <taxon>Apostasioideae</taxon>
        <taxon>Apostasia</taxon>
    </lineage>
</organism>
<reference evidence="2 3" key="1">
    <citation type="journal article" date="2017" name="Nature">
        <title>The Apostasia genome and the evolution of orchids.</title>
        <authorList>
            <person name="Zhang G.Q."/>
            <person name="Liu K.W."/>
            <person name="Li Z."/>
            <person name="Lohaus R."/>
            <person name="Hsiao Y.Y."/>
            <person name="Niu S.C."/>
            <person name="Wang J.Y."/>
            <person name="Lin Y.C."/>
            <person name="Xu Q."/>
            <person name="Chen L.J."/>
            <person name="Yoshida K."/>
            <person name="Fujiwara S."/>
            <person name="Wang Z.W."/>
            <person name="Zhang Y.Q."/>
            <person name="Mitsuda N."/>
            <person name="Wang M."/>
            <person name="Liu G.H."/>
            <person name="Pecoraro L."/>
            <person name="Huang H.X."/>
            <person name="Xiao X.J."/>
            <person name="Lin M."/>
            <person name="Wu X.Y."/>
            <person name="Wu W.L."/>
            <person name="Chen Y.Y."/>
            <person name="Chang S.B."/>
            <person name="Sakamoto S."/>
            <person name="Ohme-Takagi M."/>
            <person name="Yagi M."/>
            <person name="Zeng S.J."/>
            <person name="Shen C.Y."/>
            <person name="Yeh C.M."/>
            <person name="Luo Y.B."/>
            <person name="Tsai W.C."/>
            <person name="Van de Peer Y."/>
            <person name="Liu Z.J."/>
        </authorList>
    </citation>
    <scope>NUCLEOTIDE SEQUENCE [LARGE SCALE GENOMIC DNA]</scope>
    <source>
        <strain evidence="3">cv. Shenzhen</strain>
        <tissue evidence="2">Stem</tissue>
    </source>
</reference>
<accession>A0A2I0ASA7</accession>
<keyword evidence="3" id="KW-1185">Reference proteome</keyword>
<dbReference type="AlphaFoldDB" id="A0A2I0ASA7"/>
<dbReference type="OrthoDB" id="407127at2759"/>
<gene>
    <name evidence="2" type="ORF">AXF42_Ash013941</name>
</gene>
<dbReference type="Proteomes" id="UP000236161">
    <property type="component" value="Unassembled WGS sequence"/>
</dbReference>
<feature type="signal peptide" evidence="1">
    <location>
        <begin position="1"/>
        <end position="25"/>
    </location>
</feature>
<feature type="chain" id="PRO_5014126408" evidence="1">
    <location>
        <begin position="26"/>
        <end position="329"/>
    </location>
</feature>